<evidence type="ECO:0000313" key="2">
    <source>
        <dbReference type="EMBL" id="PZQ47510.1"/>
    </source>
</evidence>
<organism evidence="2 3">
    <name type="scientific">Rhodovulum sulfidophilum</name>
    <name type="common">Rhodobacter sulfidophilus</name>
    <dbReference type="NCBI Taxonomy" id="35806"/>
    <lineage>
        <taxon>Bacteria</taxon>
        <taxon>Pseudomonadati</taxon>
        <taxon>Pseudomonadota</taxon>
        <taxon>Alphaproteobacteria</taxon>
        <taxon>Rhodobacterales</taxon>
        <taxon>Paracoccaceae</taxon>
        <taxon>Rhodovulum</taxon>
    </lineage>
</organism>
<reference evidence="2 3" key="1">
    <citation type="submission" date="2017-08" db="EMBL/GenBank/DDBJ databases">
        <title>Infants hospitalized years apart are colonized by the same room-sourced microbial strains.</title>
        <authorList>
            <person name="Brooks B."/>
            <person name="Olm M.R."/>
            <person name="Firek B.A."/>
            <person name="Baker R."/>
            <person name="Thomas B.C."/>
            <person name="Morowitz M.J."/>
            <person name="Banfield J.F."/>
        </authorList>
    </citation>
    <scope>NUCLEOTIDE SEQUENCE [LARGE SCALE GENOMIC DNA]</scope>
    <source>
        <strain evidence="2">S2_005_002_R2_34</strain>
    </source>
</reference>
<evidence type="ECO:0000259" key="1">
    <source>
        <dbReference type="Pfam" id="PF21834"/>
    </source>
</evidence>
<dbReference type="AlphaFoldDB" id="A0A2W5Q7Y0"/>
<name>A0A2W5Q7Y0_RHOSU</name>
<accession>A0A2W5Q7Y0</accession>
<dbReference type="InterPro" id="IPR054189">
    <property type="entry name" value="DUF6894"/>
</dbReference>
<protein>
    <recommendedName>
        <fullName evidence="1">DUF6894 domain-containing protein</fullName>
    </recommendedName>
</protein>
<feature type="domain" description="DUF6894" evidence="1">
    <location>
        <begin position="2"/>
        <end position="69"/>
    </location>
</feature>
<dbReference type="Pfam" id="PF21834">
    <property type="entry name" value="DUF6894"/>
    <property type="match status" value="1"/>
</dbReference>
<dbReference type="EMBL" id="QFPW01000016">
    <property type="protein sequence ID" value="PZQ47510.1"/>
    <property type="molecule type" value="Genomic_DNA"/>
</dbReference>
<evidence type="ECO:0000313" key="3">
    <source>
        <dbReference type="Proteomes" id="UP000249185"/>
    </source>
</evidence>
<sequence length="79" mass="8378">MRYFFHVRDNGARTPDEIGVELADDAAARAEAARFLGELAMAVIPEDGGRRCGVEVVDARGRAVAAIGFSLDEGPDVGM</sequence>
<dbReference type="Proteomes" id="UP000249185">
    <property type="component" value="Unassembled WGS sequence"/>
</dbReference>
<comment type="caution">
    <text evidence="2">The sequence shown here is derived from an EMBL/GenBank/DDBJ whole genome shotgun (WGS) entry which is preliminary data.</text>
</comment>
<gene>
    <name evidence="2" type="ORF">DI556_16805</name>
</gene>
<proteinExistence type="predicted"/>